<comment type="caution">
    <text evidence="1">The sequence shown here is derived from an EMBL/GenBank/DDBJ whole genome shotgun (WGS) entry which is preliminary data.</text>
</comment>
<evidence type="ECO:0008006" key="3">
    <source>
        <dbReference type="Google" id="ProtNLM"/>
    </source>
</evidence>
<name>A0A350P3C3_9ALTE</name>
<dbReference type="Pfam" id="PF11316">
    <property type="entry name" value="Rhamno_transf"/>
    <property type="match status" value="1"/>
</dbReference>
<dbReference type="Proteomes" id="UP000263517">
    <property type="component" value="Unassembled WGS sequence"/>
</dbReference>
<accession>A0A350P3C3</accession>
<dbReference type="RefSeq" id="WP_272965212.1">
    <property type="nucleotide sequence ID" value="NZ_CALBIY010000023.1"/>
</dbReference>
<organism evidence="1 2">
    <name type="scientific">Alteromonas australica</name>
    <dbReference type="NCBI Taxonomy" id="589873"/>
    <lineage>
        <taxon>Bacteria</taxon>
        <taxon>Pseudomonadati</taxon>
        <taxon>Pseudomonadota</taxon>
        <taxon>Gammaproteobacteria</taxon>
        <taxon>Alteromonadales</taxon>
        <taxon>Alteromonadaceae</taxon>
        <taxon>Alteromonas/Salinimonas group</taxon>
        <taxon>Alteromonas</taxon>
    </lineage>
</organism>
<dbReference type="AlphaFoldDB" id="A0A350P3C3"/>
<reference evidence="1 2" key="1">
    <citation type="journal article" date="2018" name="Nat. Biotechnol.">
        <title>A standardized bacterial taxonomy based on genome phylogeny substantially revises the tree of life.</title>
        <authorList>
            <person name="Parks D.H."/>
            <person name="Chuvochina M."/>
            <person name="Waite D.W."/>
            <person name="Rinke C."/>
            <person name="Skarshewski A."/>
            <person name="Chaumeil P.A."/>
            <person name="Hugenholtz P."/>
        </authorList>
    </citation>
    <scope>NUCLEOTIDE SEQUENCE [LARGE SCALE GENOMIC DNA]</scope>
    <source>
        <strain evidence="1">UBA11978</strain>
    </source>
</reference>
<sequence>MKKKIFYIIRYSVLQHSNAWKISRETDFETYKKNLFSDERLNLKRSLFQTLTLPCLAEQEKSAEDYETEIVLLVSKQLPSEQLEKINSLQQIVKFTVVEVDENESMYSKITTFISSSVSQSTEDLLYATVRIDDDDLLAKGYESKLLDYLTLGNNNYLISFPLGYESLINTKDGEIAGVEYSKFSNYPKVALGLAHIGFFNASLNKIESEKVHIYQTGKHTNVDERHTLIYDMTPDSYVKVAYALQDTRGEGFKNRTTDSASIDLENLRKKFPPLDGIF</sequence>
<dbReference type="EMBL" id="DNAN01000300">
    <property type="protein sequence ID" value="HAW75790.1"/>
    <property type="molecule type" value="Genomic_DNA"/>
</dbReference>
<proteinExistence type="predicted"/>
<evidence type="ECO:0000313" key="1">
    <source>
        <dbReference type="EMBL" id="HAW75790.1"/>
    </source>
</evidence>
<protein>
    <recommendedName>
        <fullName evidence="3">Rhamnosyl transferase</fullName>
    </recommendedName>
</protein>
<gene>
    <name evidence="1" type="ORF">DCW74_08655</name>
</gene>
<evidence type="ECO:0000313" key="2">
    <source>
        <dbReference type="Proteomes" id="UP000263517"/>
    </source>
</evidence>
<dbReference type="InterPro" id="IPR021466">
    <property type="entry name" value="Put_rhamnosyl_transferase"/>
</dbReference>